<dbReference type="EMBL" id="BTSY01000006">
    <property type="protein sequence ID" value="GMT34453.1"/>
    <property type="molecule type" value="Genomic_DNA"/>
</dbReference>
<feature type="non-terminal residue" evidence="6">
    <location>
        <position position="134"/>
    </location>
</feature>
<dbReference type="InterPro" id="IPR013083">
    <property type="entry name" value="Znf_RING/FYVE/PHD"/>
</dbReference>
<sequence>SDEDEDENDSEEEEESSDDEGDENIDVARFESRFFYQEAEQKLREQEDREEKENTRALRTKKYGPCTVCAEDTVTNPVGCNLCSNFIGCRKCANRWYRSSKLNDVDEIASCPLCRQKWAAATPDVEEMKKISKK</sequence>
<dbReference type="AlphaFoldDB" id="A0AAV5WW40"/>
<dbReference type="PANTHER" id="PTHR21578:SF9">
    <property type="entry name" value="RING-TYPE DOMAIN-CONTAINING PROTEIN"/>
    <property type="match status" value="1"/>
</dbReference>
<dbReference type="Gene3D" id="3.30.40.10">
    <property type="entry name" value="Zinc/RING finger domain, C3HC4 (zinc finger)"/>
    <property type="match status" value="1"/>
</dbReference>
<evidence type="ECO:0000256" key="4">
    <source>
        <dbReference type="SAM" id="MobiDB-lite"/>
    </source>
</evidence>
<gene>
    <name evidence="6" type="ORF">PFISCL1PPCAC_25750</name>
</gene>
<keyword evidence="7" id="KW-1185">Reference proteome</keyword>
<evidence type="ECO:0000313" key="6">
    <source>
        <dbReference type="EMBL" id="GMT34453.1"/>
    </source>
</evidence>
<reference evidence="6" key="1">
    <citation type="submission" date="2023-10" db="EMBL/GenBank/DDBJ databases">
        <title>Genome assembly of Pristionchus species.</title>
        <authorList>
            <person name="Yoshida K."/>
            <person name="Sommer R.J."/>
        </authorList>
    </citation>
    <scope>NUCLEOTIDE SEQUENCE</scope>
    <source>
        <strain evidence="6">RS5133</strain>
    </source>
</reference>
<keyword evidence="2" id="KW-0862">Zinc</keyword>
<dbReference type="GO" id="GO:0008270">
    <property type="term" value="F:zinc ion binding"/>
    <property type="evidence" value="ECO:0007669"/>
    <property type="project" value="UniProtKB-KW"/>
</dbReference>
<name>A0AAV5WW40_9BILA</name>
<evidence type="ECO:0000259" key="5">
    <source>
        <dbReference type="PROSITE" id="PS50089"/>
    </source>
</evidence>
<keyword evidence="1 3" id="KW-0863">Zinc-finger</keyword>
<dbReference type="InterPro" id="IPR001841">
    <property type="entry name" value="Znf_RING"/>
</dbReference>
<dbReference type="PROSITE" id="PS50089">
    <property type="entry name" value="ZF_RING_2"/>
    <property type="match status" value="1"/>
</dbReference>
<comment type="caution">
    <text evidence="6">The sequence shown here is derived from an EMBL/GenBank/DDBJ whole genome shotgun (WGS) entry which is preliminary data.</text>
</comment>
<evidence type="ECO:0000313" key="7">
    <source>
        <dbReference type="Proteomes" id="UP001432322"/>
    </source>
</evidence>
<dbReference type="PANTHER" id="PTHR21578">
    <property type="entry name" value="PROTEIN CBG03826"/>
    <property type="match status" value="1"/>
</dbReference>
<evidence type="ECO:0000256" key="1">
    <source>
        <dbReference type="ARBA" id="ARBA00022771"/>
    </source>
</evidence>
<feature type="domain" description="RING-type" evidence="5">
    <location>
        <begin position="66"/>
        <end position="115"/>
    </location>
</feature>
<evidence type="ECO:0000256" key="3">
    <source>
        <dbReference type="PROSITE-ProRule" id="PRU00175"/>
    </source>
</evidence>
<feature type="non-terminal residue" evidence="6">
    <location>
        <position position="1"/>
    </location>
</feature>
<evidence type="ECO:0000256" key="2">
    <source>
        <dbReference type="ARBA" id="ARBA00022833"/>
    </source>
</evidence>
<accession>A0AAV5WW40</accession>
<dbReference type="SUPFAM" id="SSF57850">
    <property type="entry name" value="RING/U-box"/>
    <property type="match status" value="1"/>
</dbReference>
<protein>
    <recommendedName>
        <fullName evidence="5">RING-type domain-containing protein</fullName>
    </recommendedName>
</protein>
<feature type="region of interest" description="Disordered" evidence="4">
    <location>
        <begin position="1"/>
        <end position="24"/>
    </location>
</feature>
<dbReference type="Proteomes" id="UP001432322">
    <property type="component" value="Unassembled WGS sequence"/>
</dbReference>
<organism evidence="6 7">
    <name type="scientific">Pristionchus fissidentatus</name>
    <dbReference type="NCBI Taxonomy" id="1538716"/>
    <lineage>
        <taxon>Eukaryota</taxon>
        <taxon>Metazoa</taxon>
        <taxon>Ecdysozoa</taxon>
        <taxon>Nematoda</taxon>
        <taxon>Chromadorea</taxon>
        <taxon>Rhabditida</taxon>
        <taxon>Rhabditina</taxon>
        <taxon>Diplogasteromorpha</taxon>
        <taxon>Diplogasteroidea</taxon>
        <taxon>Neodiplogasteridae</taxon>
        <taxon>Pristionchus</taxon>
    </lineage>
</organism>
<keyword evidence="1 3" id="KW-0479">Metal-binding</keyword>
<proteinExistence type="predicted"/>